<dbReference type="AlphaFoldDB" id="A0A1W0CN08"/>
<protein>
    <submittedName>
        <fullName evidence="1">Uncharacterized protein</fullName>
    </submittedName>
</protein>
<organism evidence="1 2">
    <name type="scientific">Chromobacterium haemolyticum</name>
    <dbReference type="NCBI Taxonomy" id="394935"/>
    <lineage>
        <taxon>Bacteria</taxon>
        <taxon>Pseudomonadati</taxon>
        <taxon>Pseudomonadota</taxon>
        <taxon>Betaproteobacteria</taxon>
        <taxon>Neisseriales</taxon>
        <taxon>Chromobacteriaceae</taxon>
        <taxon>Chromobacterium</taxon>
    </lineage>
</organism>
<evidence type="ECO:0000313" key="1">
    <source>
        <dbReference type="EMBL" id="OQS36129.1"/>
    </source>
</evidence>
<proteinExistence type="predicted"/>
<evidence type="ECO:0000313" key="2">
    <source>
        <dbReference type="Proteomes" id="UP000192721"/>
    </source>
</evidence>
<sequence>MNDYGLELGDVVQVGDVQEHGTDWIDAGDVIEMIADRGADEGGEYADDFPDVSTEARAELAAFLERWQAENCVARFYQVVNVRQHTITESDLEEAACNRA</sequence>
<comment type="caution">
    <text evidence="1">The sequence shown here is derived from an EMBL/GenBank/DDBJ whole genome shotgun (WGS) entry which is preliminary data.</text>
</comment>
<accession>A0A1W0CN08</accession>
<dbReference type="Proteomes" id="UP000192721">
    <property type="component" value="Unassembled WGS sequence"/>
</dbReference>
<gene>
    <name evidence="1" type="ORF">B0T45_16690</name>
</gene>
<dbReference type="EMBL" id="MUKV01000024">
    <property type="protein sequence ID" value="OQS36129.1"/>
    <property type="molecule type" value="Genomic_DNA"/>
</dbReference>
<reference evidence="1 2" key="1">
    <citation type="submission" date="2017-02" db="EMBL/GenBank/DDBJ databases">
        <title>Chromobacterium haemolyticum H5244.</title>
        <authorList>
            <person name="Gulvik C.A."/>
        </authorList>
    </citation>
    <scope>NUCLEOTIDE SEQUENCE [LARGE SCALE GENOMIC DNA]</scope>
    <source>
        <strain evidence="1 2">H5244</strain>
    </source>
</reference>
<name>A0A1W0CN08_9NEIS</name>